<feature type="transmembrane region" description="Helical" evidence="9">
    <location>
        <begin position="6"/>
        <end position="30"/>
    </location>
</feature>
<dbReference type="SUPFAM" id="SSF56176">
    <property type="entry name" value="FAD-binding/transporter-associated domain-like"/>
    <property type="match status" value="1"/>
</dbReference>
<evidence type="ECO:0000256" key="5">
    <source>
        <dbReference type="ARBA" id="ARBA00023122"/>
    </source>
</evidence>
<dbReference type="KEGG" id="pko:PKOR_06590"/>
<dbReference type="SUPFAM" id="SSF54631">
    <property type="entry name" value="CBS-domain pair"/>
    <property type="match status" value="1"/>
</dbReference>
<feature type="transmembrane region" description="Helical" evidence="9">
    <location>
        <begin position="64"/>
        <end position="86"/>
    </location>
</feature>
<dbReference type="PATRIC" id="fig|400092.3.peg.1473"/>
<evidence type="ECO:0000259" key="11">
    <source>
        <dbReference type="PROSITE" id="PS51846"/>
    </source>
</evidence>
<evidence type="ECO:0000256" key="1">
    <source>
        <dbReference type="ARBA" id="ARBA00004141"/>
    </source>
</evidence>
<dbReference type="PANTHER" id="PTHR22777:SF17">
    <property type="entry name" value="UPF0053 PROTEIN SLL0260"/>
    <property type="match status" value="1"/>
</dbReference>
<feature type="domain" description="CNNM transmembrane" evidence="11">
    <location>
        <begin position="1"/>
        <end position="158"/>
    </location>
</feature>
<sequence>MIDPSQIILLCVALLFSAFFSGIEMAFMAANKIQIELSEKNGVLSGRILWHLLQHPARLMGTALIGNTLALVLYGFVIAGVLHQLLTVYLPDQLQFNLLILLLQVFIASIVVLLTAEFLPRSLFAINPNKMLQVLAVPILLMHYLLWPVVYLIVGLSKWVAEKVFKIEFSEDRPVFGFTDLNAFIKNRLYHPEQEHAPEVDPQIFHNALEFKTVKVRECMVPRTEIEAVDVEDSIEVLREAFVSTGHSKILVYQDSIDNIIGYCHQLSMFKQPQSINEILAPVSMVPESMLASELFVKFVSEHRSVAVVLDEFGGTSGIVTVEDVIEEIFGEIQDEYDVNDGLLEQVVPNKGLYILSARHEIDYLNEKYELGLPEGDYETLGGLILSEFGEIPTPGDKVEVPPFTITVLTMDENRINAVKLLKNTDFQVDAKG</sequence>
<evidence type="ECO:0000259" key="10">
    <source>
        <dbReference type="PROSITE" id="PS51371"/>
    </source>
</evidence>
<evidence type="ECO:0000256" key="2">
    <source>
        <dbReference type="ARBA" id="ARBA00022692"/>
    </source>
</evidence>
<keyword evidence="13" id="KW-1185">Reference proteome</keyword>
<dbReference type="Pfam" id="PF01595">
    <property type="entry name" value="CNNM"/>
    <property type="match status" value="1"/>
</dbReference>
<dbReference type="RefSeq" id="WP_046309850.1">
    <property type="nucleotide sequence ID" value="NZ_CBCSCY010000001.1"/>
</dbReference>
<feature type="domain" description="CBS" evidence="10">
    <location>
        <begin position="279"/>
        <end position="336"/>
    </location>
</feature>
<dbReference type="InterPro" id="IPR036318">
    <property type="entry name" value="FAD-bd_PCMH-like_sf"/>
</dbReference>
<dbReference type="Pfam" id="PF03471">
    <property type="entry name" value="CorC_HlyC"/>
    <property type="match status" value="1"/>
</dbReference>
<dbReference type="Proteomes" id="UP000033109">
    <property type="component" value="Chromosome"/>
</dbReference>
<feature type="transmembrane region" description="Helical" evidence="9">
    <location>
        <begin position="98"/>
        <end position="119"/>
    </location>
</feature>
<dbReference type="Gene3D" id="3.30.465.10">
    <property type="match status" value="1"/>
</dbReference>
<dbReference type="InterPro" id="IPR044751">
    <property type="entry name" value="Ion_transp-like_CBS"/>
</dbReference>
<dbReference type="EMBL" id="CP009621">
    <property type="protein sequence ID" value="AKD02855.1"/>
    <property type="molecule type" value="Genomic_DNA"/>
</dbReference>
<evidence type="ECO:0000256" key="3">
    <source>
        <dbReference type="ARBA" id="ARBA00022737"/>
    </source>
</evidence>
<dbReference type="InterPro" id="IPR000644">
    <property type="entry name" value="CBS_dom"/>
</dbReference>
<organism evidence="12 13">
    <name type="scientific">Pontibacter korlensis</name>
    <dbReference type="NCBI Taxonomy" id="400092"/>
    <lineage>
        <taxon>Bacteria</taxon>
        <taxon>Pseudomonadati</taxon>
        <taxon>Bacteroidota</taxon>
        <taxon>Cytophagia</taxon>
        <taxon>Cytophagales</taxon>
        <taxon>Hymenobacteraceae</taxon>
        <taxon>Pontibacter</taxon>
    </lineage>
</organism>
<keyword evidence="5 7" id="KW-0129">CBS domain</keyword>
<evidence type="ECO:0000256" key="6">
    <source>
        <dbReference type="ARBA" id="ARBA00023136"/>
    </source>
</evidence>
<comment type="subcellular location">
    <subcellularLocation>
        <location evidence="1">Membrane</location>
        <topology evidence="1">Multi-pass membrane protein</topology>
    </subcellularLocation>
</comment>
<dbReference type="InterPro" id="IPR016169">
    <property type="entry name" value="FAD-bd_PCMH_sub2"/>
</dbReference>
<dbReference type="PANTHER" id="PTHR22777">
    <property type="entry name" value="HEMOLYSIN-RELATED"/>
    <property type="match status" value="1"/>
</dbReference>
<feature type="transmembrane region" description="Helical" evidence="9">
    <location>
        <begin position="131"/>
        <end position="154"/>
    </location>
</feature>
<evidence type="ECO:0000256" key="8">
    <source>
        <dbReference type="PROSITE-ProRule" id="PRU01193"/>
    </source>
</evidence>
<dbReference type="GO" id="GO:0005886">
    <property type="term" value="C:plasma membrane"/>
    <property type="evidence" value="ECO:0007669"/>
    <property type="project" value="TreeGrafter"/>
</dbReference>
<dbReference type="AlphaFoldDB" id="A0A0E3ZFG2"/>
<dbReference type="Pfam" id="PF00571">
    <property type="entry name" value="CBS"/>
    <property type="match status" value="1"/>
</dbReference>
<evidence type="ECO:0000256" key="9">
    <source>
        <dbReference type="SAM" id="Phobius"/>
    </source>
</evidence>
<evidence type="ECO:0000313" key="12">
    <source>
        <dbReference type="EMBL" id="AKD02855.1"/>
    </source>
</evidence>
<dbReference type="STRING" id="400092.PKOR_06590"/>
<dbReference type="Gene3D" id="3.10.580.10">
    <property type="entry name" value="CBS-domain"/>
    <property type="match status" value="1"/>
</dbReference>
<dbReference type="GO" id="GO:0050660">
    <property type="term" value="F:flavin adenine dinucleotide binding"/>
    <property type="evidence" value="ECO:0007669"/>
    <property type="project" value="InterPro"/>
</dbReference>
<dbReference type="InterPro" id="IPR046342">
    <property type="entry name" value="CBS_dom_sf"/>
</dbReference>
<dbReference type="HOGENOM" id="CLU_015237_4_1_10"/>
<reference evidence="12 13" key="1">
    <citation type="journal article" date="2015" name="Sci. Rep.">
        <title>Unraveling adaptation of Pontibacter korlensis to radiation and infertility in desert through complete genome and comparative transcriptomic analysis.</title>
        <authorList>
            <person name="Dai J."/>
            <person name="Dai W."/>
            <person name="Qiu C."/>
            <person name="Yang Z."/>
            <person name="Zhang Y."/>
            <person name="Zhou M."/>
            <person name="Zhang L."/>
            <person name="Fang C."/>
            <person name="Gao Q."/>
            <person name="Yang Q."/>
            <person name="Li X."/>
            <person name="Wang Z."/>
            <person name="Wang Z."/>
            <person name="Jia Z."/>
            <person name="Chen X."/>
        </authorList>
    </citation>
    <scope>NUCLEOTIDE SEQUENCE [LARGE SCALE GENOMIC DNA]</scope>
    <source>
        <strain evidence="12 13">X14-1T</strain>
    </source>
</reference>
<keyword evidence="4 8" id="KW-1133">Transmembrane helix</keyword>
<dbReference type="InterPro" id="IPR002550">
    <property type="entry name" value="CNNM"/>
</dbReference>
<gene>
    <name evidence="12" type="ORF">PKOR_06590</name>
</gene>
<proteinExistence type="predicted"/>
<dbReference type="CDD" id="cd04590">
    <property type="entry name" value="CBS_pair_CorC_HlyC_assoc"/>
    <property type="match status" value="1"/>
</dbReference>
<keyword evidence="6 8" id="KW-0472">Membrane</keyword>
<keyword evidence="2 8" id="KW-0812">Transmembrane</keyword>
<evidence type="ECO:0000256" key="4">
    <source>
        <dbReference type="ARBA" id="ARBA00022989"/>
    </source>
</evidence>
<dbReference type="InterPro" id="IPR005170">
    <property type="entry name" value="Transptr-assoc_dom"/>
</dbReference>
<dbReference type="OrthoDB" id="9798188at2"/>
<dbReference type="SMART" id="SM01091">
    <property type="entry name" value="CorC_HlyC"/>
    <property type="match status" value="1"/>
</dbReference>
<dbReference type="PROSITE" id="PS51846">
    <property type="entry name" value="CNNM"/>
    <property type="match status" value="1"/>
</dbReference>
<protein>
    <submittedName>
        <fullName evidence="12">Hemolysin</fullName>
    </submittedName>
</protein>
<evidence type="ECO:0000313" key="13">
    <source>
        <dbReference type="Proteomes" id="UP000033109"/>
    </source>
</evidence>
<keyword evidence="3" id="KW-0677">Repeat</keyword>
<evidence type="ECO:0000256" key="7">
    <source>
        <dbReference type="PROSITE-ProRule" id="PRU00703"/>
    </source>
</evidence>
<accession>A0A0E3ZFG2</accession>
<dbReference type="PROSITE" id="PS51371">
    <property type="entry name" value="CBS"/>
    <property type="match status" value="1"/>
</dbReference>
<name>A0A0E3ZFG2_9BACT</name>